<keyword evidence="2" id="KW-0663">Pyridoxal phosphate</keyword>
<name>A0A0R1PGU9_9LACO</name>
<evidence type="ECO:0000256" key="2">
    <source>
        <dbReference type="ARBA" id="ARBA00022898"/>
    </source>
</evidence>
<keyword evidence="4" id="KW-1185">Reference proteome</keyword>
<comment type="caution">
    <text evidence="3">The sequence shown here is derived from an EMBL/GenBank/DDBJ whole genome shotgun (WGS) entry which is preliminary data.</text>
</comment>
<proteinExistence type="predicted"/>
<dbReference type="Gene3D" id="3.90.1150.10">
    <property type="entry name" value="Aspartate Aminotransferase, domain 1"/>
    <property type="match status" value="1"/>
</dbReference>
<dbReference type="InterPro" id="IPR051798">
    <property type="entry name" value="Class-II_PLP-Dep_Aminotrans"/>
</dbReference>
<dbReference type="EMBL" id="AZES01000046">
    <property type="protein sequence ID" value="KRL31417.1"/>
    <property type="molecule type" value="Genomic_DNA"/>
</dbReference>
<sequence>MDYDFETLNKKRAGNSAKWDVGQNELPMTIADMDFKTAPEIIQALQDKISMGLFG</sequence>
<evidence type="ECO:0008006" key="5">
    <source>
        <dbReference type="Google" id="ProtNLM"/>
    </source>
</evidence>
<accession>A0A0R1PGU9</accession>
<dbReference type="PATRIC" id="fig|1122151.5.peg.2080"/>
<gene>
    <name evidence="3" type="ORF">FD33_GL002012</name>
</gene>
<evidence type="ECO:0000313" key="4">
    <source>
        <dbReference type="Proteomes" id="UP000051908"/>
    </source>
</evidence>
<evidence type="ECO:0000313" key="3">
    <source>
        <dbReference type="EMBL" id="KRL31417.1"/>
    </source>
</evidence>
<dbReference type="PANTHER" id="PTHR43525:SF1">
    <property type="entry name" value="PROTEIN MALY"/>
    <property type="match status" value="1"/>
</dbReference>
<dbReference type="PANTHER" id="PTHR43525">
    <property type="entry name" value="PROTEIN MALY"/>
    <property type="match status" value="1"/>
</dbReference>
<comment type="cofactor">
    <cofactor evidence="1">
        <name>pyridoxal 5'-phosphate</name>
        <dbReference type="ChEBI" id="CHEBI:597326"/>
    </cofactor>
</comment>
<organism evidence="3 4">
    <name type="scientific">Companilactobacillus paralimentarius DSM 13238 = JCM 10415</name>
    <dbReference type="NCBI Taxonomy" id="1122151"/>
    <lineage>
        <taxon>Bacteria</taxon>
        <taxon>Bacillati</taxon>
        <taxon>Bacillota</taxon>
        <taxon>Bacilli</taxon>
        <taxon>Lactobacillales</taxon>
        <taxon>Lactobacillaceae</taxon>
        <taxon>Companilactobacillus</taxon>
    </lineage>
</organism>
<protein>
    <recommendedName>
        <fullName evidence="5">Cystathionine beta-lyase</fullName>
    </recommendedName>
</protein>
<dbReference type="AlphaFoldDB" id="A0A0R1PGU9"/>
<evidence type="ECO:0000256" key="1">
    <source>
        <dbReference type="ARBA" id="ARBA00001933"/>
    </source>
</evidence>
<dbReference type="InterPro" id="IPR015422">
    <property type="entry name" value="PyrdxlP-dep_Trfase_small"/>
</dbReference>
<dbReference type="Proteomes" id="UP000051908">
    <property type="component" value="Unassembled WGS sequence"/>
</dbReference>
<reference evidence="3 4" key="1">
    <citation type="journal article" date="2015" name="Genome Announc.">
        <title>Expanding the biotechnology potential of lactobacilli through comparative genomics of 213 strains and associated genera.</title>
        <authorList>
            <person name="Sun Z."/>
            <person name="Harris H.M."/>
            <person name="McCann A."/>
            <person name="Guo C."/>
            <person name="Argimon S."/>
            <person name="Zhang W."/>
            <person name="Yang X."/>
            <person name="Jeffery I.B."/>
            <person name="Cooney J.C."/>
            <person name="Kagawa T.F."/>
            <person name="Liu W."/>
            <person name="Song Y."/>
            <person name="Salvetti E."/>
            <person name="Wrobel A."/>
            <person name="Rasinkangas P."/>
            <person name="Parkhill J."/>
            <person name="Rea M.C."/>
            <person name="O'Sullivan O."/>
            <person name="Ritari J."/>
            <person name="Douillard F.P."/>
            <person name="Paul Ross R."/>
            <person name="Yang R."/>
            <person name="Briner A.E."/>
            <person name="Felis G.E."/>
            <person name="de Vos W.M."/>
            <person name="Barrangou R."/>
            <person name="Klaenhammer T.R."/>
            <person name="Caufield P.W."/>
            <person name="Cui Y."/>
            <person name="Zhang H."/>
            <person name="O'Toole P.W."/>
        </authorList>
    </citation>
    <scope>NUCLEOTIDE SEQUENCE [LARGE SCALE GENOMIC DNA]</scope>
    <source>
        <strain evidence="3 4">DSM 13238</strain>
    </source>
</reference>